<dbReference type="GO" id="GO:0000974">
    <property type="term" value="C:Prp19 complex"/>
    <property type="evidence" value="ECO:0007669"/>
    <property type="project" value="TreeGrafter"/>
</dbReference>
<sequence>MPLLQPQLTSALPYVDAQHSTEAMSAAQALIEAEMDNTSTLHPSIPAMRESKASDLTKHEVARIGSGVAKDENTGIDMARYDAPEAPPSGSDKEAWNTALRQAYTSAEYLRGREINLSLLETYGKNAWLVCNSQLEDELRSLERDLEGRKLEVEEVEQARRAVQANAAGEVQSLEESWRKGVGRMIEVQAAAEGLRQEVLQRQRKGAK</sequence>
<dbReference type="Proteomes" id="UP001274830">
    <property type="component" value="Unassembled WGS sequence"/>
</dbReference>
<dbReference type="EMBL" id="JAUTXT010000003">
    <property type="protein sequence ID" value="KAK3678951.1"/>
    <property type="molecule type" value="Genomic_DNA"/>
</dbReference>
<evidence type="ECO:0008006" key="10">
    <source>
        <dbReference type="Google" id="ProtNLM"/>
    </source>
</evidence>
<comment type="subcellular location">
    <subcellularLocation>
        <location evidence="1">Nucleus</location>
    </subcellularLocation>
</comment>
<keyword evidence="3" id="KW-0507">mRNA processing</keyword>
<dbReference type="InterPro" id="IPR008409">
    <property type="entry name" value="SPF27"/>
</dbReference>
<dbReference type="PANTHER" id="PTHR13296:SF0">
    <property type="entry name" value="PRE-MRNA-SPLICING FACTOR SPF27"/>
    <property type="match status" value="1"/>
</dbReference>
<evidence type="ECO:0000256" key="2">
    <source>
        <dbReference type="ARBA" id="ARBA00010788"/>
    </source>
</evidence>
<keyword evidence="4" id="KW-0747">Spliceosome</keyword>
<keyword evidence="7" id="KW-0175">Coiled coil</keyword>
<keyword evidence="6" id="KW-0539">Nucleus</keyword>
<dbReference type="GO" id="GO:0071011">
    <property type="term" value="C:precatalytic spliceosome"/>
    <property type="evidence" value="ECO:0007669"/>
    <property type="project" value="TreeGrafter"/>
</dbReference>
<reference evidence="8" key="1">
    <citation type="submission" date="2023-07" db="EMBL/GenBank/DDBJ databases">
        <title>Black Yeasts Isolated from many extreme environments.</title>
        <authorList>
            <person name="Coleine C."/>
            <person name="Stajich J.E."/>
            <person name="Selbmann L."/>
        </authorList>
    </citation>
    <scope>NUCLEOTIDE SEQUENCE</scope>
    <source>
        <strain evidence="8">CCFEE 5485</strain>
    </source>
</reference>
<organism evidence="8 9">
    <name type="scientific">Recurvomyces mirabilis</name>
    <dbReference type="NCBI Taxonomy" id="574656"/>
    <lineage>
        <taxon>Eukaryota</taxon>
        <taxon>Fungi</taxon>
        <taxon>Dikarya</taxon>
        <taxon>Ascomycota</taxon>
        <taxon>Pezizomycotina</taxon>
        <taxon>Dothideomycetes</taxon>
        <taxon>Dothideomycetidae</taxon>
        <taxon>Mycosphaerellales</taxon>
        <taxon>Teratosphaeriaceae</taxon>
        <taxon>Recurvomyces</taxon>
    </lineage>
</organism>
<evidence type="ECO:0000256" key="6">
    <source>
        <dbReference type="ARBA" id="ARBA00023242"/>
    </source>
</evidence>
<comment type="similarity">
    <text evidence="2">Belongs to the SPF27 family.</text>
</comment>
<dbReference type="AlphaFoldDB" id="A0AAE0WWS1"/>
<comment type="caution">
    <text evidence="8">The sequence shown here is derived from an EMBL/GenBank/DDBJ whole genome shotgun (WGS) entry which is preliminary data.</text>
</comment>
<evidence type="ECO:0000256" key="3">
    <source>
        <dbReference type="ARBA" id="ARBA00022664"/>
    </source>
</evidence>
<gene>
    <name evidence="8" type="ORF">LTR78_001404</name>
</gene>
<evidence type="ECO:0000313" key="9">
    <source>
        <dbReference type="Proteomes" id="UP001274830"/>
    </source>
</evidence>
<evidence type="ECO:0000256" key="1">
    <source>
        <dbReference type="ARBA" id="ARBA00004123"/>
    </source>
</evidence>
<proteinExistence type="inferred from homology"/>
<protein>
    <recommendedName>
        <fullName evidence="10">Pre-mRNA-splicing factor SPF27</fullName>
    </recommendedName>
</protein>
<evidence type="ECO:0000256" key="5">
    <source>
        <dbReference type="ARBA" id="ARBA00023187"/>
    </source>
</evidence>
<dbReference type="GO" id="GO:0006397">
    <property type="term" value="P:mRNA processing"/>
    <property type="evidence" value="ECO:0007669"/>
    <property type="project" value="UniProtKB-KW"/>
</dbReference>
<evidence type="ECO:0000313" key="8">
    <source>
        <dbReference type="EMBL" id="KAK3678951.1"/>
    </source>
</evidence>
<dbReference type="GO" id="GO:0008380">
    <property type="term" value="P:RNA splicing"/>
    <property type="evidence" value="ECO:0007669"/>
    <property type="project" value="UniProtKB-KW"/>
</dbReference>
<dbReference type="GO" id="GO:0071013">
    <property type="term" value="C:catalytic step 2 spliceosome"/>
    <property type="evidence" value="ECO:0007669"/>
    <property type="project" value="TreeGrafter"/>
</dbReference>
<keyword evidence="9" id="KW-1185">Reference proteome</keyword>
<dbReference type="PANTHER" id="PTHR13296">
    <property type="entry name" value="BCAS2 PROTEIN"/>
    <property type="match status" value="1"/>
</dbReference>
<evidence type="ECO:0000256" key="7">
    <source>
        <dbReference type="SAM" id="Coils"/>
    </source>
</evidence>
<accession>A0AAE0WWS1</accession>
<feature type="coiled-coil region" evidence="7">
    <location>
        <begin position="132"/>
        <end position="159"/>
    </location>
</feature>
<keyword evidence="5" id="KW-0508">mRNA splicing</keyword>
<dbReference type="Pfam" id="PF05700">
    <property type="entry name" value="BCAS2"/>
    <property type="match status" value="1"/>
</dbReference>
<evidence type="ECO:0000256" key="4">
    <source>
        <dbReference type="ARBA" id="ARBA00022728"/>
    </source>
</evidence>
<name>A0AAE0WWS1_9PEZI</name>